<keyword evidence="5" id="KW-1185">Reference proteome</keyword>
<sequence length="232" mass="26467">MWDTSTDSLLSLLQWCDSNFPSGAFNHSFGLETYMQEGKVVDKATFADWLAMYVNEQFIYSDGLACRLAFEALTDSRLDDIWELDRLMTVQNLPRESREGARRIGERMIKLGTELYDCPHLQHYRERVEAKRAFGHPAIAFAIIARHVGVSKRTAVLAHLYSSVSSMVQNGVRAIPLGQTEGQKLLYELQPVFQEAAERLEELTGDDIGIVSPGLEWSQMKHERIHIRLFMS</sequence>
<accession>A0ABS8YGS3</accession>
<proteinExistence type="inferred from homology"/>
<dbReference type="EMBL" id="JAJNBZ010000012">
    <property type="protein sequence ID" value="MCE5170777.1"/>
    <property type="molecule type" value="Genomic_DNA"/>
</dbReference>
<dbReference type="RefSeq" id="WP_233697424.1">
    <property type="nucleotide sequence ID" value="NZ_JAJNBZ010000012.1"/>
</dbReference>
<evidence type="ECO:0000313" key="4">
    <source>
        <dbReference type="EMBL" id="MCE5170777.1"/>
    </source>
</evidence>
<organism evidence="4 5">
    <name type="scientific">Paenibacillus profundus</name>
    <dbReference type="NCBI Taxonomy" id="1173085"/>
    <lineage>
        <taxon>Bacteria</taxon>
        <taxon>Bacillati</taxon>
        <taxon>Bacillota</taxon>
        <taxon>Bacilli</taxon>
        <taxon>Bacillales</taxon>
        <taxon>Paenibacillaceae</taxon>
        <taxon>Paenibacillus</taxon>
    </lineage>
</organism>
<evidence type="ECO:0000256" key="3">
    <source>
        <dbReference type="HAMAP-Rule" id="MF_01385"/>
    </source>
</evidence>
<evidence type="ECO:0000256" key="2">
    <source>
        <dbReference type="ARBA" id="ARBA00023186"/>
    </source>
</evidence>
<comment type="caution">
    <text evidence="4">The sequence shown here is derived from an EMBL/GenBank/DDBJ whole genome shotgun (WGS) entry which is preliminary data.</text>
</comment>
<dbReference type="InterPro" id="IPR038277">
    <property type="entry name" value="UreF_sf"/>
</dbReference>
<keyword evidence="1 3" id="KW-0996">Nickel insertion</keyword>
<comment type="subcellular location">
    <subcellularLocation>
        <location evidence="3">Cytoplasm</location>
    </subcellularLocation>
</comment>
<gene>
    <name evidence="3" type="primary">ureF</name>
    <name evidence="4" type="ORF">LQV63_15835</name>
</gene>
<keyword evidence="3" id="KW-0963">Cytoplasm</keyword>
<reference evidence="4 5" key="1">
    <citation type="submission" date="2021-11" db="EMBL/GenBank/DDBJ databases">
        <title>Draft genome sequence of Paenibacillus profundus YoMME, a new Gram-positive bacteria with exoelectrogenic properties.</title>
        <authorList>
            <person name="Hubenova Y."/>
            <person name="Hubenova E."/>
            <person name="Manasiev Y."/>
            <person name="Peykov S."/>
            <person name="Mitov M."/>
        </authorList>
    </citation>
    <scope>NUCLEOTIDE SEQUENCE [LARGE SCALE GENOMIC DNA]</scope>
    <source>
        <strain evidence="4 5">YoMME</strain>
    </source>
</reference>
<dbReference type="Proteomes" id="UP001199916">
    <property type="component" value="Unassembled WGS sequence"/>
</dbReference>
<evidence type="ECO:0000313" key="5">
    <source>
        <dbReference type="Proteomes" id="UP001199916"/>
    </source>
</evidence>
<comment type="function">
    <text evidence="3">Required for maturation of urease via the functional incorporation of the urease nickel metallocenter.</text>
</comment>
<keyword evidence="2 3" id="KW-0143">Chaperone</keyword>
<dbReference type="Gene3D" id="1.10.4190.10">
    <property type="entry name" value="Urease accessory protein UreF"/>
    <property type="match status" value="1"/>
</dbReference>
<comment type="similarity">
    <text evidence="3">Belongs to the UreF family.</text>
</comment>
<dbReference type="Pfam" id="PF01730">
    <property type="entry name" value="UreF"/>
    <property type="match status" value="1"/>
</dbReference>
<dbReference type="InterPro" id="IPR002639">
    <property type="entry name" value="UreF"/>
</dbReference>
<evidence type="ECO:0000256" key="1">
    <source>
        <dbReference type="ARBA" id="ARBA00022988"/>
    </source>
</evidence>
<comment type="subunit">
    <text evidence="3">UreD, UreF and UreG form a complex that acts as a GTP-hydrolysis-dependent molecular chaperone, activating the urease apoprotein by helping to assemble the nickel containing metallocenter of UreC. The UreE protein probably delivers the nickel.</text>
</comment>
<protein>
    <recommendedName>
        <fullName evidence="3">Urease accessory protein UreF</fullName>
    </recommendedName>
</protein>
<dbReference type="HAMAP" id="MF_01385">
    <property type="entry name" value="UreF"/>
    <property type="match status" value="1"/>
</dbReference>
<dbReference type="PANTHER" id="PTHR33620">
    <property type="entry name" value="UREASE ACCESSORY PROTEIN F"/>
    <property type="match status" value="1"/>
</dbReference>
<dbReference type="PANTHER" id="PTHR33620:SF1">
    <property type="entry name" value="UREASE ACCESSORY PROTEIN F"/>
    <property type="match status" value="1"/>
</dbReference>
<name>A0ABS8YGS3_9BACL</name>
<dbReference type="PIRSF" id="PIRSF009467">
    <property type="entry name" value="Ureas_acces_UreF"/>
    <property type="match status" value="1"/>
</dbReference>